<keyword evidence="2" id="KW-1185">Reference proteome</keyword>
<protein>
    <submittedName>
        <fullName evidence="1">Uncharacterized protein</fullName>
    </submittedName>
</protein>
<evidence type="ECO:0000313" key="1">
    <source>
        <dbReference type="EMBL" id="GFX91448.1"/>
    </source>
</evidence>
<dbReference type="Proteomes" id="UP000887159">
    <property type="component" value="Unassembled WGS sequence"/>
</dbReference>
<organism evidence="1 2">
    <name type="scientific">Trichonephila clavipes</name>
    <name type="common">Golden silk orbweaver</name>
    <name type="synonym">Nephila clavipes</name>
    <dbReference type="NCBI Taxonomy" id="2585209"/>
    <lineage>
        <taxon>Eukaryota</taxon>
        <taxon>Metazoa</taxon>
        <taxon>Ecdysozoa</taxon>
        <taxon>Arthropoda</taxon>
        <taxon>Chelicerata</taxon>
        <taxon>Arachnida</taxon>
        <taxon>Araneae</taxon>
        <taxon>Araneomorphae</taxon>
        <taxon>Entelegynae</taxon>
        <taxon>Araneoidea</taxon>
        <taxon>Nephilidae</taxon>
        <taxon>Trichonephila</taxon>
    </lineage>
</organism>
<reference evidence="1" key="1">
    <citation type="submission" date="2020-08" db="EMBL/GenBank/DDBJ databases">
        <title>Multicomponent nature underlies the extraordinary mechanical properties of spider dragline silk.</title>
        <authorList>
            <person name="Kono N."/>
            <person name="Nakamura H."/>
            <person name="Mori M."/>
            <person name="Yoshida Y."/>
            <person name="Ohtoshi R."/>
            <person name="Malay A.D."/>
            <person name="Moran D.A.P."/>
            <person name="Tomita M."/>
            <person name="Numata K."/>
            <person name="Arakawa K."/>
        </authorList>
    </citation>
    <scope>NUCLEOTIDE SEQUENCE</scope>
</reference>
<accession>A0A8X6RAI8</accession>
<proteinExistence type="predicted"/>
<evidence type="ECO:0000313" key="2">
    <source>
        <dbReference type="Proteomes" id="UP000887159"/>
    </source>
</evidence>
<dbReference type="EMBL" id="BMAU01021132">
    <property type="protein sequence ID" value="GFX91448.1"/>
    <property type="molecule type" value="Genomic_DNA"/>
</dbReference>
<dbReference type="AlphaFoldDB" id="A0A8X6RAI8"/>
<comment type="caution">
    <text evidence="1">The sequence shown here is derived from an EMBL/GenBank/DDBJ whole genome shotgun (WGS) entry which is preliminary data.</text>
</comment>
<name>A0A8X6RAI8_TRICX</name>
<sequence length="100" mass="11179">MSVGMRLQMVWPVRAAIKILRMGGCITFSEIATRVKQDTSSSWKQAPIHEWYEGNHPGAALLGTGSSRDETTLARFRSGYTRAQRHVAGLKFTLFVRIAI</sequence>
<gene>
    <name evidence="1" type="ORF">TNCV_3545311</name>
</gene>